<name>A0A4C1SZD5_EUMVA</name>
<gene>
    <name evidence="1" type="ORF">EVAR_4722_1</name>
</gene>
<dbReference type="EMBL" id="BGZK01000026">
    <property type="protein sequence ID" value="GBP07326.1"/>
    <property type="molecule type" value="Genomic_DNA"/>
</dbReference>
<sequence>MPDYILRKLHGIRSKNLMVLTSCHIHRFRTLRRQITISSKPWPHFFVEKELSPKGDVKMQCGNSLYLSLRKDFTKVVGSLLNIGLKPYNKIGSIPMRTCRRRCTLSGRTNYPQIKSCGIHAVADRGAPAYGPKHIHAPPISIITNHCYVQLVWRPQRPNATRQDSRLVRFDYQNF</sequence>
<organism evidence="1 2">
    <name type="scientific">Eumeta variegata</name>
    <name type="common">Bagworm moth</name>
    <name type="synonym">Eumeta japonica</name>
    <dbReference type="NCBI Taxonomy" id="151549"/>
    <lineage>
        <taxon>Eukaryota</taxon>
        <taxon>Metazoa</taxon>
        <taxon>Ecdysozoa</taxon>
        <taxon>Arthropoda</taxon>
        <taxon>Hexapoda</taxon>
        <taxon>Insecta</taxon>
        <taxon>Pterygota</taxon>
        <taxon>Neoptera</taxon>
        <taxon>Endopterygota</taxon>
        <taxon>Lepidoptera</taxon>
        <taxon>Glossata</taxon>
        <taxon>Ditrysia</taxon>
        <taxon>Tineoidea</taxon>
        <taxon>Psychidae</taxon>
        <taxon>Oiketicinae</taxon>
        <taxon>Eumeta</taxon>
    </lineage>
</organism>
<protein>
    <submittedName>
        <fullName evidence="1">Uncharacterized protein</fullName>
    </submittedName>
</protein>
<comment type="caution">
    <text evidence="1">The sequence shown here is derived from an EMBL/GenBank/DDBJ whole genome shotgun (WGS) entry which is preliminary data.</text>
</comment>
<evidence type="ECO:0000313" key="1">
    <source>
        <dbReference type="EMBL" id="GBP07326.1"/>
    </source>
</evidence>
<dbReference type="AlphaFoldDB" id="A0A4C1SZD5"/>
<reference evidence="1 2" key="1">
    <citation type="journal article" date="2019" name="Commun. Biol.">
        <title>The bagworm genome reveals a unique fibroin gene that provides high tensile strength.</title>
        <authorList>
            <person name="Kono N."/>
            <person name="Nakamura H."/>
            <person name="Ohtoshi R."/>
            <person name="Tomita M."/>
            <person name="Numata K."/>
            <person name="Arakawa K."/>
        </authorList>
    </citation>
    <scope>NUCLEOTIDE SEQUENCE [LARGE SCALE GENOMIC DNA]</scope>
</reference>
<evidence type="ECO:0000313" key="2">
    <source>
        <dbReference type="Proteomes" id="UP000299102"/>
    </source>
</evidence>
<keyword evidence="2" id="KW-1185">Reference proteome</keyword>
<dbReference type="Proteomes" id="UP000299102">
    <property type="component" value="Unassembled WGS sequence"/>
</dbReference>
<accession>A0A4C1SZD5</accession>
<proteinExistence type="predicted"/>